<dbReference type="GO" id="GO:0016787">
    <property type="term" value="F:hydrolase activity"/>
    <property type="evidence" value="ECO:0007669"/>
    <property type="project" value="UniProtKB-KW"/>
</dbReference>
<feature type="domain" description="Carboxyltransferase" evidence="4">
    <location>
        <begin position="15"/>
        <end position="215"/>
    </location>
</feature>
<dbReference type="InterPro" id="IPR052708">
    <property type="entry name" value="PxpC"/>
</dbReference>
<dbReference type="PANTHER" id="PTHR43309">
    <property type="entry name" value="5-OXOPROLINASE SUBUNIT C"/>
    <property type="match status" value="1"/>
</dbReference>
<dbReference type="Gene3D" id="3.30.1360.40">
    <property type="match status" value="1"/>
</dbReference>
<evidence type="ECO:0000256" key="3">
    <source>
        <dbReference type="ARBA" id="ARBA00022840"/>
    </source>
</evidence>
<gene>
    <name evidence="6" type="ORF">FHX53_001667</name>
</gene>
<dbReference type="Proteomes" id="UP000585905">
    <property type="component" value="Unassembled WGS sequence"/>
</dbReference>
<feature type="domain" description="Carboxyltransferase" evidence="5">
    <location>
        <begin position="274"/>
        <end position="543"/>
    </location>
</feature>
<dbReference type="Gene3D" id="2.40.100.10">
    <property type="entry name" value="Cyclophilin-like"/>
    <property type="match status" value="2"/>
</dbReference>
<dbReference type="SMART" id="SM00796">
    <property type="entry name" value="AHS1"/>
    <property type="match status" value="1"/>
</dbReference>
<dbReference type="GO" id="GO:0005524">
    <property type="term" value="F:ATP binding"/>
    <property type="evidence" value="ECO:0007669"/>
    <property type="project" value="UniProtKB-KW"/>
</dbReference>
<dbReference type="InterPro" id="IPR003833">
    <property type="entry name" value="CT_C_D"/>
</dbReference>
<keyword evidence="3" id="KW-0067">ATP-binding</keyword>
<dbReference type="SMART" id="SM00797">
    <property type="entry name" value="AHS2"/>
    <property type="match status" value="1"/>
</dbReference>
<keyword evidence="1" id="KW-0547">Nucleotide-binding</keyword>
<keyword evidence="2" id="KW-0378">Hydrolase</keyword>
<keyword evidence="7" id="KW-1185">Reference proteome</keyword>
<organism evidence="6 7">
    <name type="scientific">Microcella alkalica</name>
    <dbReference type="NCBI Taxonomy" id="355930"/>
    <lineage>
        <taxon>Bacteria</taxon>
        <taxon>Bacillati</taxon>
        <taxon>Actinomycetota</taxon>
        <taxon>Actinomycetes</taxon>
        <taxon>Micrococcales</taxon>
        <taxon>Microbacteriaceae</taxon>
        <taxon>Microcella</taxon>
    </lineage>
</organism>
<dbReference type="PANTHER" id="PTHR43309:SF3">
    <property type="entry name" value="5-OXOPROLINASE SUBUNIT C"/>
    <property type="match status" value="1"/>
</dbReference>
<dbReference type="SUPFAM" id="SSF50891">
    <property type="entry name" value="Cyclophilin-like"/>
    <property type="match status" value="2"/>
</dbReference>
<dbReference type="SUPFAM" id="SSF160467">
    <property type="entry name" value="PH0987 N-terminal domain-like"/>
    <property type="match status" value="1"/>
</dbReference>
<evidence type="ECO:0000256" key="2">
    <source>
        <dbReference type="ARBA" id="ARBA00022801"/>
    </source>
</evidence>
<evidence type="ECO:0000256" key="1">
    <source>
        <dbReference type="ARBA" id="ARBA00022741"/>
    </source>
</evidence>
<dbReference type="InterPro" id="IPR003778">
    <property type="entry name" value="CT_A_B"/>
</dbReference>
<name>A0A839EFI3_9MICO</name>
<dbReference type="RefSeq" id="WP_182490875.1">
    <property type="nucleotide sequence ID" value="NZ_BAAAOV010000001.1"/>
</dbReference>
<dbReference type="Pfam" id="PF02626">
    <property type="entry name" value="CT_A_B"/>
    <property type="match status" value="1"/>
</dbReference>
<proteinExistence type="predicted"/>
<evidence type="ECO:0000313" key="6">
    <source>
        <dbReference type="EMBL" id="MBA8848075.1"/>
    </source>
</evidence>
<accession>A0A839EFI3</accession>
<evidence type="ECO:0000259" key="5">
    <source>
        <dbReference type="SMART" id="SM00797"/>
    </source>
</evidence>
<reference evidence="6 7" key="1">
    <citation type="submission" date="2020-07" db="EMBL/GenBank/DDBJ databases">
        <title>Sequencing the genomes of 1000 actinobacteria strains.</title>
        <authorList>
            <person name="Klenk H.-P."/>
        </authorList>
    </citation>
    <scope>NUCLEOTIDE SEQUENCE [LARGE SCALE GENOMIC DNA]</scope>
    <source>
        <strain evidence="6 7">DSM 19663</strain>
    </source>
</reference>
<evidence type="ECO:0000313" key="7">
    <source>
        <dbReference type="Proteomes" id="UP000585905"/>
    </source>
</evidence>
<dbReference type="Pfam" id="PF02682">
    <property type="entry name" value="CT_C_D"/>
    <property type="match status" value="1"/>
</dbReference>
<protein>
    <submittedName>
        <fullName evidence="6">KipI family sensor histidine kinase inhibitor</fullName>
    </submittedName>
</protein>
<evidence type="ECO:0000259" key="4">
    <source>
        <dbReference type="SMART" id="SM00796"/>
    </source>
</evidence>
<dbReference type="InterPro" id="IPR029000">
    <property type="entry name" value="Cyclophilin-like_dom_sf"/>
</dbReference>
<sequence length="543" mass="54669">MSAGGAQSAAGALAARILPCGDRALLVEVDALEQSLAAHAALAASAPDGVLELVPAARTVLVRLDPRTLGLRHAEHWLRATLAAADPAAPLPEGPVVALPVVYDGDDLEAVAAVWGCSPAGVAERHARAEWRCAFVGFAPGFPYLVPAADGGDPTAALPPVPRRATSRPAVPPGAVALAAEYTGVYPRSSPGGWQLIGRTDAVLWDARRDPPALLPPGARVRFVPVRGLAAGRPPSRAVPATTVPTAATARSITVVDPGALTLVQDLGRPGRAALGVGAAGAFDRAAHRLANRLVGNDEAAAALEVLLGGLTLDLPAGTWVAVTGGSGPVTLDGASVPPRAAVRSERDGALLHVGRIDAGLRATVAVRGGVDAPIELGSRSRDTLSGIGPDPITAGGILAIGDAIAGPVPSVDVVPVGAPADGLIDLPVRPGPRRDWFTDAAWQTLLGAEWRVSARSDRTGVRLEGPALARTAAATGRELPSEGMLPGGIQVSPDGAPTALGPDAPVTGGYPVIAVVADAGLDALAQARPGQAVRLRLVAGRP</sequence>
<dbReference type="AlphaFoldDB" id="A0A839EFI3"/>
<dbReference type="NCBIfam" id="TIGR00724">
    <property type="entry name" value="urea_amlyse_rel"/>
    <property type="match status" value="1"/>
</dbReference>
<dbReference type="EMBL" id="JACGWX010000003">
    <property type="protein sequence ID" value="MBA8848075.1"/>
    <property type="molecule type" value="Genomic_DNA"/>
</dbReference>
<comment type="caution">
    <text evidence="6">The sequence shown here is derived from an EMBL/GenBank/DDBJ whole genome shotgun (WGS) entry which is preliminary data.</text>
</comment>